<evidence type="ECO:0000256" key="2">
    <source>
        <dbReference type="SAM" id="MobiDB-lite"/>
    </source>
</evidence>
<evidence type="ECO:0000313" key="5">
    <source>
        <dbReference type="Proteomes" id="UP000559256"/>
    </source>
</evidence>
<dbReference type="OrthoDB" id="288987at2759"/>
<feature type="compositionally biased region" description="Low complexity" evidence="2">
    <location>
        <begin position="330"/>
        <end position="341"/>
    </location>
</feature>
<organism evidence="4 5">
    <name type="scientific">Tetrapyrgos nigripes</name>
    <dbReference type="NCBI Taxonomy" id="182062"/>
    <lineage>
        <taxon>Eukaryota</taxon>
        <taxon>Fungi</taxon>
        <taxon>Dikarya</taxon>
        <taxon>Basidiomycota</taxon>
        <taxon>Agaricomycotina</taxon>
        <taxon>Agaricomycetes</taxon>
        <taxon>Agaricomycetidae</taxon>
        <taxon>Agaricales</taxon>
        <taxon>Marasmiineae</taxon>
        <taxon>Marasmiaceae</taxon>
        <taxon>Tetrapyrgos</taxon>
    </lineage>
</organism>
<feature type="region of interest" description="Disordered" evidence="2">
    <location>
        <begin position="35"/>
        <end position="70"/>
    </location>
</feature>
<dbReference type="Gene3D" id="3.90.70.130">
    <property type="match status" value="1"/>
</dbReference>
<feature type="domain" description="UFSP1/2/DUB catalytic" evidence="3">
    <location>
        <begin position="125"/>
        <end position="322"/>
    </location>
</feature>
<feature type="region of interest" description="Disordered" evidence="2">
    <location>
        <begin position="325"/>
        <end position="410"/>
    </location>
</feature>
<reference evidence="4 5" key="1">
    <citation type="journal article" date="2020" name="ISME J.">
        <title>Uncovering the hidden diversity of litter-decomposition mechanisms in mushroom-forming fungi.</title>
        <authorList>
            <person name="Floudas D."/>
            <person name="Bentzer J."/>
            <person name="Ahren D."/>
            <person name="Johansson T."/>
            <person name="Persson P."/>
            <person name="Tunlid A."/>
        </authorList>
    </citation>
    <scope>NUCLEOTIDE SEQUENCE [LARGE SCALE GENOMIC DNA]</scope>
    <source>
        <strain evidence="4 5">CBS 291.85</strain>
    </source>
</reference>
<dbReference type="InterPro" id="IPR012462">
    <property type="entry name" value="UFSP1/2_DUB_cat"/>
</dbReference>
<comment type="caution">
    <text evidence="4">The sequence shown here is derived from an EMBL/GenBank/DDBJ whole genome shotgun (WGS) entry which is preliminary data.</text>
</comment>
<name>A0A8H5GXI7_9AGAR</name>
<proteinExistence type="predicted"/>
<dbReference type="Proteomes" id="UP000559256">
    <property type="component" value="Unassembled WGS sequence"/>
</dbReference>
<dbReference type="EMBL" id="JAACJM010000004">
    <property type="protein sequence ID" value="KAF5373126.1"/>
    <property type="molecule type" value="Genomic_DNA"/>
</dbReference>
<dbReference type="AlphaFoldDB" id="A0A8H5GXI7"/>
<dbReference type="Pfam" id="PF07910">
    <property type="entry name" value="Peptidase_C78"/>
    <property type="match status" value="1"/>
</dbReference>
<feature type="compositionally biased region" description="Low complexity" evidence="2">
    <location>
        <begin position="353"/>
        <end position="363"/>
    </location>
</feature>
<feature type="compositionally biased region" description="Acidic residues" evidence="2">
    <location>
        <begin position="383"/>
        <end position="398"/>
    </location>
</feature>
<gene>
    <name evidence="4" type="ORF">D9758_001699</name>
</gene>
<dbReference type="GO" id="GO:0016787">
    <property type="term" value="F:hydrolase activity"/>
    <property type="evidence" value="ECO:0007669"/>
    <property type="project" value="UniProtKB-KW"/>
</dbReference>
<evidence type="ECO:0000256" key="1">
    <source>
        <dbReference type="ARBA" id="ARBA00022801"/>
    </source>
</evidence>
<keyword evidence="1" id="KW-0378">Hydrolase</keyword>
<evidence type="ECO:0000313" key="4">
    <source>
        <dbReference type="EMBL" id="KAF5373126.1"/>
    </source>
</evidence>
<keyword evidence="5" id="KW-1185">Reference proteome</keyword>
<accession>A0A8H5GXI7</accession>
<protein>
    <recommendedName>
        <fullName evidence="3">UFSP1/2/DUB catalytic domain-containing protein</fullName>
    </recommendedName>
</protein>
<sequence>MSQSVRCQLCFMPLDDLSLNSRELHYETHFKGELQEASSSGLSSRPYGVLKPSPPTKQSGSFKAPPSPVRKKKWKSSLNWSEEGRDVFWYPSLQTPPPPNFTPGMIPLLKKALTKSHAKGTTRRAVLCYDRAIHVNRQNWDLTWGCGYRNFLMTCAALMDQQSQPMYFALLDGPISPGIRNLQRWIEVAWKDGFDKEGYEQLKKLVNTSKWIGTSDLCTAFVYRGIPTELIDIDLDDRGIAPLTDWIVQYFDGYRKASTSGATNINNALTGASPVRCTSLMPIIVQNNGHSRTVVGYELTKNSTVNLLVFDPSRVPSKQIRRAALSAFKSSSDPDSTTSDPPIKRRDSPLATSSKSNASSASNKRIKTGTGAGHHAASAKEENVEDDAAWVDEDDDDDVRPITVGDNEDDDEIVFVSETKASGPKKSTFSWKKGQEGEDPLFIDVLKFFRWENNRVKQKNKYQILYFPLTEPLTILDRMDRKVLRSERI</sequence>
<evidence type="ECO:0000259" key="3">
    <source>
        <dbReference type="Pfam" id="PF07910"/>
    </source>
</evidence>